<dbReference type="OrthoDB" id="10399048at2759"/>
<name>A0A8X7UQL3_BRACI</name>
<reference evidence="1 2" key="1">
    <citation type="submission" date="2020-02" db="EMBL/GenBank/DDBJ databases">
        <authorList>
            <person name="Ma Q."/>
            <person name="Huang Y."/>
            <person name="Song X."/>
            <person name="Pei D."/>
        </authorList>
    </citation>
    <scope>NUCLEOTIDE SEQUENCE [LARGE SCALE GENOMIC DNA]</scope>
    <source>
        <strain evidence="1">Sxm20200214</strain>
        <tissue evidence="1">Leaf</tissue>
    </source>
</reference>
<gene>
    <name evidence="1" type="ORF">Bca52824_046841</name>
</gene>
<dbReference type="EMBL" id="JAAMPC010000010">
    <property type="protein sequence ID" value="KAG2287237.1"/>
    <property type="molecule type" value="Genomic_DNA"/>
</dbReference>
<evidence type="ECO:0000313" key="2">
    <source>
        <dbReference type="Proteomes" id="UP000886595"/>
    </source>
</evidence>
<protein>
    <submittedName>
        <fullName evidence="1">Uncharacterized protein</fullName>
    </submittedName>
</protein>
<dbReference type="AlphaFoldDB" id="A0A8X7UQL3"/>
<sequence>MCTQRRDHCQHTLKDLVGRTYTFKLKLFEFKFSSCKHQSLTTARTFDDNERQPLPNFAEHFSFLNCLCTERNPGTGAVNTKASNGATREAPKTNGGMTLLMVEGTSAATPTLPTHMELMLR</sequence>
<proteinExistence type="predicted"/>
<comment type="caution">
    <text evidence="1">The sequence shown here is derived from an EMBL/GenBank/DDBJ whole genome shotgun (WGS) entry which is preliminary data.</text>
</comment>
<accession>A0A8X7UQL3</accession>
<evidence type="ECO:0000313" key="1">
    <source>
        <dbReference type="EMBL" id="KAG2287237.1"/>
    </source>
</evidence>
<dbReference type="Proteomes" id="UP000886595">
    <property type="component" value="Unassembled WGS sequence"/>
</dbReference>
<organism evidence="1 2">
    <name type="scientific">Brassica carinata</name>
    <name type="common">Ethiopian mustard</name>
    <name type="synonym">Abyssinian cabbage</name>
    <dbReference type="NCBI Taxonomy" id="52824"/>
    <lineage>
        <taxon>Eukaryota</taxon>
        <taxon>Viridiplantae</taxon>
        <taxon>Streptophyta</taxon>
        <taxon>Embryophyta</taxon>
        <taxon>Tracheophyta</taxon>
        <taxon>Spermatophyta</taxon>
        <taxon>Magnoliopsida</taxon>
        <taxon>eudicotyledons</taxon>
        <taxon>Gunneridae</taxon>
        <taxon>Pentapetalae</taxon>
        <taxon>rosids</taxon>
        <taxon>malvids</taxon>
        <taxon>Brassicales</taxon>
        <taxon>Brassicaceae</taxon>
        <taxon>Brassiceae</taxon>
        <taxon>Brassica</taxon>
    </lineage>
</organism>
<keyword evidence="2" id="KW-1185">Reference proteome</keyword>